<dbReference type="Proteomes" id="UP001500390">
    <property type="component" value="Unassembled WGS sequence"/>
</dbReference>
<dbReference type="Pfam" id="PF13443">
    <property type="entry name" value="HTH_26"/>
    <property type="match status" value="1"/>
</dbReference>
<evidence type="ECO:0000313" key="4">
    <source>
        <dbReference type="Proteomes" id="UP001500390"/>
    </source>
</evidence>
<organism evidence="3 4">
    <name type="scientific">Ornithinibacter aureus</name>
    <dbReference type="NCBI Taxonomy" id="622664"/>
    <lineage>
        <taxon>Bacteria</taxon>
        <taxon>Bacillati</taxon>
        <taxon>Actinomycetota</taxon>
        <taxon>Actinomycetes</taxon>
        <taxon>Micrococcales</taxon>
        <taxon>Intrasporangiaceae</taxon>
        <taxon>Ornithinibacter</taxon>
    </lineage>
</organism>
<evidence type="ECO:0000313" key="3">
    <source>
        <dbReference type="EMBL" id="GAA4390814.1"/>
    </source>
</evidence>
<evidence type="ECO:0000259" key="2">
    <source>
        <dbReference type="Pfam" id="PF13443"/>
    </source>
</evidence>
<dbReference type="RefSeq" id="WP_048700200.1">
    <property type="nucleotide sequence ID" value="NZ_BAABFX010000015.1"/>
</dbReference>
<dbReference type="EMBL" id="BAABFX010000015">
    <property type="protein sequence ID" value="GAA4390814.1"/>
    <property type="molecule type" value="Genomic_DNA"/>
</dbReference>
<reference evidence="4" key="1">
    <citation type="journal article" date="2019" name="Int. J. Syst. Evol. Microbiol.">
        <title>The Global Catalogue of Microorganisms (GCM) 10K type strain sequencing project: providing services to taxonomists for standard genome sequencing and annotation.</title>
        <authorList>
            <consortium name="The Broad Institute Genomics Platform"/>
            <consortium name="The Broad Institute Genome Sequencing Center for Infectious Disease"/>
            <person name="Wu L."/>
            <person name="Ma J."/>
        </authorList>
    </citation>
    <scope>NUCLEOTIDE SEQUENCE [LARGE SCALE GENOMIC DNA]</scope>
    <source>
        <strain evidence="4">JCM 17738</strain>
    </source>
</reference>
<evidence type="ECO:0000256" key="1">
    <source>
        <dbReference type="SAM" id="MobiDB-lite"/>
    </source>
</evidence>
<name>A0ABP8JHL4_9MICO</name>
<sequence>MIRKMGYDWHLRQLMATHGMFQTSDLLPLLEERGIHLSREQVYRLVTQPPQRLSMDTLAALCDILGCGPGDLISVSVVNREVAKTGTTAAREQPPVRRTTIRRPKGL</sequence>
<keyword evidence="4" id="KW-1185">Reference proteome</keyword>
<feature type="domain" description="HTH cro/C1-type" evidence="2">
    <location>
        <begin position="10"/>
        <end position="74"/>
    </location>
</feature>
<comment type="caution">
    <text evidence="3">The sequence shown here is derived from an EMBL/GenBank/DDBJ whole genome shotgun (WGS) entry which is preliminary data.</text>
</comment>
<protein>
    <recommendedName>
        <fullName evidence="2">HTH cro/C1-type domain-containing protein</fullName>
    </recommendedName>
</protein>
<accession>A0ABP8JHL4</accession>
<feature type="region of interest" description="Disordered" evidence="1">
    <location>
        <begin position="84"/>
        <end position="107"/>
    </location>
</feature>
<proteinExistence type="predicted"/>
<gene>
    <name evidence="3" type="ORF">GCM10023153_08200</name>
</gene>
<dbReference type="InterPro" id="IPR001387">
    <property type="entry name" value="Cro/C1-type_HTH"/>
</dbReference>